<dbReference type="AlphaFoldDB" id="A0A1Y2G5M7"/>
<dbReference type="RefSeq" id="XP_021875443.1">
    <property type="nucleotide sequence ID" value="XM_022029289.1"/>
</dbReference>
<dbReference type="Proteomes" id="UP000193648">
    <property type="component" value="Unassembled WGS sequence"/>
</dbReference>
<dbReference type="GeneID" id="33571132"/>
<evidence type="ECO:0000313" key="2">
    <source>
        <dbReference type="EMBL" id="ORY96006.1"/>
    </source>
</evidence>
<evidence type="ECO:0000313" key="3">
    <source>
        <dbReference type="Proteomes" id="UP000193648"/>
    </source>
</evidence>
<feature type="region of interest" description="Disordered" evidence="1">
    <location>
        <begin position="70"/>
        <end position="94"/>
    </location>
</feature>
<name>A0A1Y2G5M7_9FUNG</name>
<dbReference type="EMBL" id="MCFF01000080">
    <property type="protein sequence ID" value="ORY96006.1"/>
    <property type="molecule type" value="Genomic_DNA"/>
</dbReference>
<organism evidence="2 3">
    <name type="scientific">Lobosporangium transversale</name>
    <dbReference type="NCBI Taxonomy" id="64571"/>
    <lineage>
        <taxon>Eukaryota</taxon>
        <taxon>Fungi</taxon>
        <taxon>Fungi incertae sedis</taxon>
        <taxon>Mucoromycota</taxon>
        <taxon>Mortierellomycotina</taxon>
        <taxon>Mortierellomycetes</taxon>
        <taxon>Mortierellales</taxon>
        <taxon>Mortierellaceae</taxon>
        <taxon>Lobosporangium</taxon>
    </lineage>
</organism>
<proteinExistence type="predicted"/>
<accession>A0A1Y2G5M7</accession>
<evidence type="ECO:0000256" key="1">
    <source>
        <dbReference type="SAM" id="MobiDB-lite"/>
    </source>
</evidence>
<reference evidence="2 3" key="1">
    <citation type="submission" date="2016-07" db="EMBL/GenBank/DDBJ databases">
        <title>Pervasive Adenine N6-methylation of Active Genes in Fungi.</title>
        <authorList>
            <consortium name="DOE Joint Genome Institute"/>
            <person name="Mondo S.J."/>
            <person name="Dannebaum R.O."/>
            <person name="Kuo R.C."/>
            <person name="Labutti K."/>
            <person name="Haridas S."/>
            <person name="Kuo A."/>
            <person name="Salamov A."/>
            <person name="Ahrendt S.R."/>
            <person name="Lipzen A."/>
            <person name="Sullivan W."/>
            <person name="Andreopoulos W.B."/>
            <person name="Clum A."/>
            <person name="Lindquist E."/>
            <person name="Daum C."/>
            <person name="Ramamoorthy G.K."/>
            <person name="Gryganskyi A."/>
            <person name="Culley D."/>
            <person name="Magnuson J.K."/>
            <person name="James T.Y."/>
            <person name="O'Malley M.A."/>
            <person name="Stajich J.E."/>
            <person name="Spatafora J.W."/>
            <person name="Visel A."/>
            <person name="Grigoriev I.V."/>
        </authorList>
    </citation>
    <scope>NUCLEOTIDE SEQUENCE [LARGE SCALE GENOMIC DNA]</scope>
    <source>
        <strain evidence="2 3">NRRL 3116</strain>
    </source>
</reference>
<gene>
    <name evidence="2" type="ORF">BCR41DRAFT_402224</name>
</gene>
<dbReference type="InParanoid" id="A0A1Y2G5M7"/>
<sequence>MSLVPAIKCRLKYYHQALSSINSSVFSTERILRVAQQRRLQDRKTNQFWSIFSDGPSILSARTVSISNYRERDTPSLKHPTGATKANHSYSSKHPIEVLTTRSLKTSMTRKSGLDAGEMGTVTSQIRDYAAMHVRRGP</sequence>
<keyword evidence="3" id="KW-1185">Reference proteome</keyword>
<protein>
    <submittedName>
        <fullName evidence="2">Uncharacterized protein</fullName>
    </submittedName>
</protein>
<comment type="caution">
    <text evidence="2">The sequence shown here is derived from an EMBL/GenBank/DDBJ whole genome shotgun (WGS) entry which is preliminary data.</text>
</comment>